<dbReference type="RefSeq" id="WP_244208402.1">
    <property type="nucleotide sequence ID" value="NZ_RBIR01000006.1"/>
</dbReference>
<evidence type="ECO:0000256" key="2">
    <source>
        <dbReference type="SAM" id="Phobius"/>
    </source>
</evidence>
<evidence type="ECO:0008006" key="5">
    <source>
        <dbReference type="Google" id="ProtNLM"/>
    </source>
</evidence>
<dbReference type="EMBL" id="RBIR01000006">
    <property type="protein sequence ID" value="RKR18551.1"/>
    <property type="molecule type" value="Genomic_DNA"/>
</dbReference>
<protein>
    <recommendedName>
        <fullName evidence="5">AtpZ/AtpI family protein</fullName>
    </recommendedName>
</protein>
<accession>A0A495EPG1</accession>
<comment type="caution">
    <text evidence="3">The sequence shown here is derived from an EMBL/GenBank/DDBJ whole genome shotgun (WGS) entry which is preliminary data.</text>
</comment>
<evidence type="ECO:0000256" key="1">
    <source>
        <dbReference type="SAM" id="MobiDB-lite"/>
    </source>
</evidence>
<dbReference type="AlphaFoldDB" id="A0A495EPG1"/>
<feature type="transmembrane region" description="Helical" evidence="2">
    <location>
        <begin position="70"/>
        <end position="92"/>
    </location>
</feature>
<proteinExistence type="predicted"/>
<keyword evidence="2" id="KW-0472">Membrane</keyword>
<evidence type="ECO:0000313" key="3">
    <source>
        <dbReference type="EMBL" id="RKR18551.1"/>
    </source>
</evidence>
<evidence type="ECO:0000313" key="4">
    <source>
        <dbReference type="Proteomes" id="UP000276055"/>
    </source>
</evidence>
<reference evidence="3 4" key="1">
    <citation type="submission" date="2018-10" db="EMBL/GenBank/DDBJ databases">
        <title>Genomic Encyclopedia of Type Strains, Phase IV (KMG-IV): sequencing the most valuable type-strain genomes for metagenomic binning, comparative biology and taxonomic classification.</title>
        <authorList>
            <person name="Goeker M."/>
        </authorList>
    </citation>
    <scope>NUCLEOTIDE SEQUENCE [LARGE SCALE GENOMIC DNA]</scope>
    <source>
        <strain evidence="3 4">DSM 25586</strain>
    </source>
</reference>
<sequence length="120" mass="12442">MFSRKTRRKPDAGPLSGPQNKAARTPKTTAGAPGVSADGSDGGYNAGIAVFSYIVGGIIVWSLIGWGLDILWGTRWIVLAGALLGAAGGFYLSHMHGLTSNRTLADGDNAARGPSKDEEQ</sequence>
<feature type="region of interest" description="Disordered" evidence="1">
    <location>
        <begin position="100"/>
        <end position="120"/>
    </location>
</feature>
<name>A0A495EPG1_9MICC</name>
<organism evidence="3 4">
    <name type="scientific">Arthrobacter oryzae</name>
    <dbReference type="NCBI Taxonomy" id="409290"/>
    <lineage>
        <taxon>Bacteria</taxon>
        <taxon>Bacillati</taxon>
        <taxon>Actinomycetota</taxon>
        <taxon>Actinomycetes</taxon>
        <taxon>Micrococcales</taxon>
        <taxon>Micrococcaceae</taxon>
        <taxon>Arthrobacter</taxon>
    </lineage>
</organism>
<dbReference type="Proteomes" id="UP000276055">
    <property type="component" value="Unassembled WGS sequence"/>
</dbReference>
<feature type="transmembrane region" description="Helical" evidence="2">
    <location>
        <begin position="44"/>
        <end position="64"/>
    </location>
</feature>
<keyword evidence="2" id="KW-1133">Transmembrane helix</keyword>
<gene>
    <name evidence="3" type="ORF">C8D78_2744</name>
</gene>
<keyword evidence="2" id="KW-0812">Transmembrane</keyword>
<feature type="region of interest" description="Disordered" evidence="1">
    <location>
        <begin position="1"/>
        <end position="40"/>
    </location>
</feature>